<keyword evidence="2" id="KW-1133">Transmembrane helix</keyword>
<evidence type="ECO:0008006" key="5">
    <source>
        <dbReference type="Google" id="ProtNLM"/>
    </source>
</evidence>
<evidence type="ECO:0000256" key="2">
    <source>
        <dbReference type="SAM" id="Phobius"/>
    </source>
</evidence>
<keyword evidence="2" id="KW-0472">Membrane</keyword>
<protein>
    <recommendedName>
        <fullName evidence="5">Membrane-anchored protein</fullName>
    </recommendedName>
</protein>
<keyword evidence="2" id="KW-0812">Transmembrane</keyword>
<gene>
    <name evidence="3" type="ORF">GGD55_004489</name>
</gene>
<accession>A0A7W8XA17</accession>
<dbReference type="RefSeq" id="WP_018327535.1">
    <property type="nucleotide sequence ID" value="NZ_JACHBK010000010.1"/>
</dbReference>
<reference evidence="3 4" key="1">
    <citation type="submission" date="2020-08" db="EMBL/GenBank/DDBJ databases">
        <title>Genomic Encyclopedia of Type Strains, Phase IV (KMG-V): Genome sequencing to study the core and pangenomes of soil and plant-associated prokaryotes.</title>
        <authorList>
            <person name="Whitman W."/>
        </authorList>
    </citation>
    <scope>NUCLEOTIDE SEQUENCE [LARGE SCALE GENOMIC DNA]</scope>
    <source>
        <strain evidence="3 4">SEMIA 4084</strain>
    </source>
</reference>
<dbReference type="AlphaFoldDB" id="A0A7W8XA17"/>
<feature type="compositionally biased region" description="Basic and acidic residues" evidence="1">
    <location>
        <begin position="1"/>
        <end position="10"/>
    </location>
</feature>
<dbReference type="EMBL" id="JACHBK010000010">
    <property type="protein sequence ID" value="MBB5537769.1"/>
    <property type="molecule type" value="Genomic_DNA"/>
</dbReference>
<comment type="caution">
    <text evidence="3">The sequence shown here is derived from an EMBL/GenBank/DDBJ whole genome shotgun (WGS) entry which is preliminary data.</text>
</comment>
<feature type="transmembrane region" description="Helical" evidence="2">
    <location>
        <begin position="223"/>
        <end position="243"/>
    </location>
</feature>
<evidence type="ECO:0000313" key="3">
    <source>
        <dbReference type="EMBL" id="MBB5537769.1"/>
    </source>
</evidence>
<feature type="region of interest" description="Disordered" evidence="1">
    <location>
        <begin position="1"/>
        <end position="21"/>
    </location>
</feature>
<evidence type="ECO:0000313" key="4">
    <source>
        <dbReference type="Proteomes" id="UP000585507"/>
    </source>
</evidence>
<proteinExistence type="predicted"/>
<keyword evidence="4" id="KW-1185">Reference proteome</keyword>
<dbReference type="Proteomes" id="UP000585507">
    <property type="component" value="Unassembled WGS sequence"/>
</dbReference>
<sequence length="245" mass="26535">MANPAERPDAASEQDNAKPMNGRVDAIDMGRIFGWAFDPMAPDQRLTIRVLLDAKVIAEAVADRNRPDLRRNGIGDGKHAFEIALPEPVHSRASDLVVVARNGSGSEQALRVPQPDEQAAEALIAAPLTKVLDKLDVLMAAQRQLQVSQRSVQRTSQIDTDKSETEIIGLTDISDGVDSLRVDISQRLNDLDVHLMRLDGVVAGMEKSLNSLQKRANGELKPLLLLLFVLVGFTAGAGLALIARI</sequence>
<name>A0A7W8XA17_9HYPH</name>
<evidence type="ECO:0000256" key="1">
    <source>
        <dbReference type="SAM" id="MobiDB-lite"/>
    </source>
</evidence>
<organism evidence="3 4">
    <name type="scientific">Rhizobium giardinii</name>
    <dbReference type="NCBI Taxonomy" id="56731"/>
    <lineage>
        <taxon>Bacteria</taxon>
        <taxon>Pseudomonadati</taxon>
        <taxon>Pseudomonadota</taxon>
        <taxon>Alphaproteobacteria</taxon>
        <taxon>Hyphomicrobiales</taxon>
        <taxon>Rhizobiaceae</taxon>
        <taxon>Rhizobium/Agrobacterium group</taxon>
        <taxon>Rhizobium</taxon>
    </lineage>
</organism>